<dbReference type="PANTHER" id="PTHR24320:SF283">
    <property type="entry name" value="RETINOL DEHYDROGENASE 11"/>
    <property type="match status" value="1"/>
</dbReference>
<dbReference type="GO" id="GO:0016491">
    <property type="term" value="F:oxidoreductase activity"/>
    <property type="evidence" value="ECO:0007669"/>
    <property type="project" value="UniProtKB-KW"/>
</dbReference>
<protein>
    <submittedName>
        <fullName evidence="4">Oxidoreductase</fullName>
    </submittedName>
</protein>
<comment type="similarity">
    <text evidence="1 3">Belongs to the short-chain dehydrogenases/reductases (SDR) family.</text>
</comment>
<reference evidence="4" key="1">
    <citation type="submission" date="2011-06" db="EMBL/GenBank/DDBJ databases">
        <title>The Genome Sequence of Fusarium oxysporum Fo47.</title>
        <authorList>
            <consortium name="The Broad Institute Genome Sequencing Platform"/>
            <person name="Ma L.-J."/>
            <person name="Gale L.R."/>
            <person name="Schwartz D.C."/>
            <person name="Zhou S."/>
            <person name="Corby-Kistler H."/>
            <person name="Young S.K."/>
            <person name="Zeng Q."/>
            <person name="Gargeya S."/>
            <person name="Fitzgerald M."/>
            <person name="Haas B."/>
            <person name="Abouelleil A."/>
            <person name="Alvarado L."/>
            <person name="Arachchi H.M."/>
            <person name="Berlin A."/>
            <person name="Brown A."/>
            <person name="Chapman S.B."/>
            <person name="Chen Z."/>
            <person name="Dunbar C."/>
            <person name="Freedman E."/>
            <person name="Gearin G."/>
            <person name="Gellesch M."/>
            <person name="Goldberg J."/>
            <person name="Griggs A."/>
            <person name="Gujja S."/>
            <person name="Heiman D."/>
            <person name="Howarth C."/>
            <person name="Larson L."/>
            <person name="Lui A."/>
            <person name="MacDonald P.J.P."/>
            <person name="Mehta T."/>
            <person name="Montmayeur A."/>
            <person name="Murphy C."/>
            <person name="Neiman D."/>
            <person name="Pearson M."/>
            <person name="Priest M."/>
            <person name="Roberts A."/>
            <person name="Saif S."/>
            <person name="Shea T."/>
            <person name="Shenoy N."/>
            <person name="Sisk P."/>
            <person name="Stolte C."/>
            <person name="Sykes S."/>
            <person name="Wortman J."/>
            <person name="Nusbaum C."/>
            <person name="Birren B."/>
        </authorList>
    </citation>
    <scope>NUCLEOTIDE SEQUENCE [LARGE SCALE GENOMIC DNA]</scope>
    <source>
        <strain evidence="4">Fo47</strain>
    </source>
</reference>
<dbReference type="InterPro" id="IPR002347">
    <property type="entry name" value="SDR_fam"/>
</dbReference>
<evidence type="ECO:0000313" key="4">
    <source>
        <dbReference type="EMBL" id="EWZ27939.1"/>
    </source>
</evidence>
<accession>W9JBV7</accession>
<evidence type="ECO:0000256" key="3">
    <source>
        <dbReference type="RuleBase" id="RU000363"/>
    </source>
</evidence>
<dbReference type="HOGENOM" id="CLU_010194_44_0_1"/>
<proteinExistence type="inferred from homology"/>
<dbReference type="InterPro" id="IPR036291">
    <property type="entry name" value="NAD(P)-bd_dom_sf"/>
</dbReference>
<organism evidence="4">
    <name type="scientific">Fusarium oxysporum Fo47</name>
    <dbReference type="NCBI Taxonomy" id="660027"/>
    <lineage>
        <taxon>Eukaryota</taxon>
        <taxon>Fungi</taxon>
        <taxon>Dikarya</taxon>
        <taxon>Ascomycota</taxon>
        <taxon>Pezizomycotina</taxon>
        <taxon>Sordariomycetes</taxon>
        <taxon>Hypocreomycetidae</taxon>
        <taxon>Hypocreales</taxon>
        <taxon>Nectriaceae</taxon>
        <taxon>Fusarium</taxon>
        <taxon>Fusarium oxysporum species complex</taxon>
    </lineage>
</organism>
<dbReference type="Proteomes" id="UP000030766">
    <property type="component" value="Unassembled WGS sequence"/>
</dbReference>
<dbReference type="PRINTS" id="PR00080">
    <property type="entry name" value="SDRFAMILY"/>
</dbReference>
<reference evidence="4" key="2">
    <citation type="submission" date="2014-02" db="EMBL/GenBank/DDBJ databases">
        <title>Annotation of the Genome Sequence of Fusarium oxysporum Fo47.</title>
        <authorList>
            <consortium name="The Broad Institute Genomics Platform"/>
            <person name="Ma L.-J."/>
            <person name="Corby-Kistler H."/>
            <person name="Broz K."/>
            <person name="Gale L.R."/>
            <person name="Jonkers W."/>
            <person name="O'Donnell K."/>
            <person name="Ploetz R."/>
            <person name="Steinberg C."/>
            <person name="Schwartz D.C."/>
            <person name="VanEtten H."/>
            <person name="Zhou S."/>
            <person name="Young S.K."/>
            <person name="Zeng Q."/>
            <person name="Gargeya S."/>
            <person name="Fitzgerald M."/>
            <person name="Abouelleil A."/>
            <person name="Alvarado L."/>
            <person name="Chapman S.B."/>
            <person name="Gainer-Dewar J."/>
            <person name="Goldberg J."/>
            <person name="Griggs A."/>
            <person name="Gujja S."/>
            <person name="Hansen M."/>
            <person name="Howarth C."/>
            <person name="Imamovic A."/>
            <person name="Ireland A."/>
            <person name="Larimer J."/>
            <person name="McCowan C."/>
            <person name="Murphy C."/>
            <person name="Pearson M."/>
            <person name="Poon T.W."/>
            <person name="Priest M."/>
            <person name="Roberts A."/>
            <person name="Saif S."/>
            <person name="Shea T."/>
            <person name="Sykes S."/>
            <person name="Wortman J."/>
            <person name="Nusbaum C."/>
            <person name="Birren B."/>
        </authorList>
    </citation>
    <scope>NUCLEOTIDE SEQUENCE</scope>
    <source>
        <strain evidence="4">Fo47</strain>
    </source>
</reference>
<dbReference type="VEuPathDB" id="FungiDB:FOZG_18355"/>
<dbReference type="Pfam" id="PF00106">
    <property type="entry name" value="adh_short"/>
    <property type="match status" value="1"/>
</dbReference>
<dbReference type="EMBL" id="KI981477">
    <property type="protein sequence ID" value="EWZ27939.1"/>
    <property type="molecule type" value="Genomic_DNA"/>
</dbReference>
<dbReference type="SUPFAM" id="SSF51735">
    <property type="entry name" value="NAD(P)-binding Rossmann-fold domains"/>
    <property type="match status" value="1"/>
</dbReference>
<name>W9JBV7_FUSOX</name>
<sequence length="330" mass="36359">MAPILDENSKASELVPYYTPQIEDKVILITGVSPGSLGESFVKQVAVSKPATFILAGRNPSKFQSLIDELKASHPKIQVKPLSLDLNSLANVRKAAETVLSWSGDDVPRVDVLVNNAGTMAIPYSLTEDGFETQFQTNHLGHFLFTNLIMSKILNAEAPRIINISSAGHRHHNIRWTDYNFNGGKTYEKWAAYGQSKTANCLFSVSLAKKLGSKGLASFSLHPGGIITNLSAHVDDFTALLKSMQDVDVVMGTKYMWGLDGVKMKDLNEGVATHVFAAFDPTIEQNGVYLNDCHVADPYKEEVYPWATSDVSAEMLWQLSEKLVGQKFEY</sequence>
<dbReference type="Gene3D" id="3.40.50.720">
    <property type="entry name" value="NAD(P)-binding Rossmann-like Domain"/>
    <property type="match status" value="1"/>
</dbReference>
<dbReference type="AlphaFoldDB" id="W9JBV7"/>
<dbReference type="PANTHER" id="PTHR24320">
    <property type="entry name" value="RETINOL DEHYDROGENASE"/>
    <property type="match status" value="1"/>
</dbReference>
<keyword evidence="2" id="KW-0560">Oxidoreductase</keyword>
<gene>
    <name evidence="4" type="ORF">FOZG_18355</name>
</gene>
<evidence type="ECO:0000256" key="2">
    <source>
        <dbReference type="ARBA" id="ARBA00023002"/>
    </source>
</evidence>
<evidence type="ECO:0000256" key="1">
    <source>
        <dbReference type="ARBA" id="ARBA00006484"/>
    </source>
</evidence>
<dbReference type="PRINTS" id="PR00081">
    <property type="entry name" value="GDHRDH"/>
</dbReference>